<evidence type="ECO:0000259" key="1">
    <source>
        <dbReference type="PROSITE" id="PS50943"/>
    </source>
</evidence>
<protein>
    <submittedName>
        <fullName evidence="2">Helix-turn-helix transcriptional regulator</fullName>
    </submittedName>
</protein>
<dbReference type="PROSITE" id="PS50943">
    <property type="entry name" value="HTH_CROC1"/>
    <property type="match status" value="1"/>
</dbReference>
<dbReference type="Gene3D" id="1.10.260.40">
    <property type="entry name" value="lambda repressor-like DNA-binding domains"/>
    <property type="match status" value="1"/>
</dbReference>
<comment type="caution">
    <text evidence="2">The sequence shown here is derived from an EMBL/GenBank/DDBJ whole genome shotgun (WGS) entry which is preliminary data.</text>
</comment>
<proteinExistence type="predicted"/>
<sequence>MQTPLRKVRLEQKLTISEVASAINFDAGNLSRLERGIQAASLDIAEKLANFYRGKITELEILYPQRYQ</sequence>
<name>A0ABD5L850_PROST</name>
<dbReference type="AlphaFoldDB" id="A0ABD5L850"/>
<dbReference type="InterPro" id="IPR001387">
    <property type="entry name" value="Cro/C1-type_HTH"/>
</dbReference>
<dbReference type="CDD" id="cd00093">
    <property type="entry name" value="HTH_XRE"/>
    <property type="match status" value="1"/>
</dbReference>
<dbReference type="Pfam" id="PF01381">
    <property type="entry name" value="HTH_3"/>
    <property type="match status" value="1"/>
</dbReference>
<dbReference type="SMART" id="SM00530">
    <property type="entry name" value="HTH_XRE"/>
    <property type="match status" value="1"/>
</dbReference>
<dbReference type="EMBL" id="JAGSRH010000007">
    <property type="protein sequence ID" value="MER5076477.1"/>
    <property type="molecule type" value="Genomic_DNA"/>
</dbReference>
<gene>
    <name evidence="2" type="ORF">KDV35_06295</name>
</gene>
<evidence type="ECO:0000313" key="3">
    <source>
        <dbReference type="Proteomes" id="UP001495779"/>
    </source>
</evidence>
<evidence type="ECO:0000313" key="2">
    <source>
        <dbReference type="EMBL" id="MER5076477.1"/>
    </source>
</evidence>
<dbReference type="Proteomes" id="UP001495779">
    <property type="component" value="Unassembled WGS sequence"/>
</dbReference>
<reference evidence="2 3" key="1">
    <citation type="submission" date="2021-04" db="EMBL/GenBank/DDBJ databases">
        <title>Determining the burden of carbapenem-resistant Enterobacterales from a tertiary public heath setting in Bangladesh: a clinical, epidemiological, and molecular study.</title>
        <authorList>
            <person name="Farzana R."/>
            <person name="Walsh T.R."/>
        </authorList>
    </citation>
    <scope>NUCLEOTIDE SEQUENCE [LARGE SCALE GENOMIC DNA]</scope>
    <source>
        <strain evidence="3">dmpro_s316</strain>
    </source>
</reference>
<feature type="domain" description="HTH cro/C1-type" evidence="1">
    <location>
        <begin position="5"/>
        <end position="59"/>
    </location>
</feature>
<dbReference type="InterPro" id="IPR010982">
    <property type="entry name" value="Lambda_DNA-bd_dom_sf"/>
</dbReference>
<dbReference type="SUPFAM" id="SSF47413">
    <property type="entry name" value="lambda repressor-like DNA-binding domains"/>
    <property type="match status" value="1"/>
</dbReference>
<dbReference type="RefSeq" id="WP_154623707.1">
    <property type="nucleotide sequence ID" value="NZ_CP095442.1"/>
</dbReference>
<organism evidence="2 3">
    <name type="scientific">Providencia stuartii</name>
    <dbReference type="NCBI Taxonomy" id="588"/>
    <lineage>
        <taxon>Bacteria</taxon>
        <taxon>Pseudomonadati</taxon>
        <taxon>Pseudomonadota</taxon>
        <taxon>Gammaproteobacteria</taxon>
        <taxon>Enterobacterales</taxon>
        <taxon>Morganellaceae</taxon>
        <taxon>Providencia</taxon>
    </lineage>
</organism>
<accession>A0ABD5L850</accession>